<dbReference type="InterPro" id="IPR024516">
    <property type="entry name" value="Mce_C"/>
</dbReference>
<sequence>MLSDAIKLRIGAVGLVLTVLSAFALTVALYNRAFADPVRVTVVSPRAGLVMDPGNKVKLHGVEIGRVGSVELVDGRARLVLEIDRDKFEGIPVGVRADIRSTTIFGAKYVELVPPRPNTGTDAGGDLREGATIHTLGVTTEVNTVFDSLERVLSGVDVADLNQTLTVLAQTLSGRGGQIADVAAQADAYLTKLQPLLPQLRRDLLEIARFARLALDISPALLDILRNATVTAGTVVDRRQALHQLLVDLSILGGRGAQVLGVNADALGTLVRGLRLPTGTLRAYSTELPCLLMGLDRTRELMADAIGGTDASLRAVISFRSGLSKYTAPADLPGMPVGRGPACHGLPVLSADQVPVPERGEPQ</sequence>
<evidence type="ECO:0000259" key="2">
    <source>
        <dbReference type="Pfam" id="PF11887"/>
    </source>
</evidence>
<proteinExistence type="predicted"/>
<reference evidence="3 4" key="1">
    <citation type="submission" date="2018-09" db="EMBL/GenBank/DDBJ databases">
        <title>Genome sequencing of Nocardioides immobilis CCTCC AB 2017083 for comparison to Nocardioides silvaticus.</title>
        <authorList>
            <person name="Li C."/>
            <person name="Wang G."/>
        </authorList>
    </citation>
    <scope>NUCLEOTIDE SEQUENCE [LARGE SCALE GENOMIC DNA]</scope>
    <source>
        <strain evidence="3 4">CCTCC AB 2017083</strain>
    </source>
</reference>
<evidence type="ECO:0000313" key="4">
    <source>
        <dbReference type="Proteomes" id="UP000283644"/>
    </source>
</evidence>
<dbReference type="Pfam" id="PF02470">
    <property type="entry name" value="MlaD"/>
    <property type="match status" value="1"/>
</dbReference>
<dbReference type="Proteomes" id="UP000283644">
    <property type="component" value="Unassembled WGS sequence"/>
</dbReference>
<dbReference type="EMBL" id="QXGH01000054">
    <property type="protein sequence ID" value="RHW22827.1"/>
    <property type="molecule type" value="Genomic_DNA"/>
</dbReference>
<keyword evidence="4" id="KW-1185">Reference proteome</keyword>
<dbReference type="InterPro" id="IPR005693">
    <property type="entry name" value="Mce"/>
</dbReference>
<feature type="domain" description="Mammalian cell entry C-terminal" evidence="2">
    <location>
        <begin position="126"/>
        <end position="341"/>
    </location>
</feature>
<accession>A0A417XSB8</accession>
<dbReference type="OrthoDB" id="3460188at2"/>
<dbReference type="InterPro" id="IPR052336">
    <property type="entry name" value="MlaD_Phospholipid_Transporter"/>
</dbReference>
<organism evidence="3 4">
    <name type="scientific">Nocardioides immobilis</name>
    <dbReference type="NCBI Taxonomy" id="2049295"/>
    <lineage>
        <taxon>Bacteria</taxon>
        <taxon>Bacillati</taxon>
        <taxon>Actinomycetota</taxon>
        <taxon>Actinomycetes</taxon>
        <taxon>Propionibacteriales</taxon>
        <taxon>Nocardioidaceae</taxon>
        <taxon>Nocardioides</taxon>
    </lineage>
</organism>
<dbReference type="NCBIfam" id="TIGR00996">
    <property type="entry name" value="Mtu_fam_mce"/>
    <property type="match status" value="1"/>
</dbReference>
<feature type="domain" description="Mce/MlaD" evidence="1">
    <location>
        <begin position="37"/>
        <end position="115"/>
    </location>
</feature>
<dbReference type="PANTHER" id="PTHR33371:SF19">
    <property type="entry name" value="MCE-FAMILY PROTEIN MCE4A"/>
    <property type="match status" value="1"/>
</dbReference>
<dbReference type="InterPro" id="IPR003399">
    <property type="entry name" value="Mce/MlaD"/>
</dbReference>
<dbReference type="PANTHER" id="PTHR33371">
    <property type="entry name" value="INTERMEMBRANE PHOSPHOLIPID TRANSPORT SYSTEM BINDING PROTEIN MLAD-RELATED"/>
    <property type="match status" value="1"/>
</dbReference>
<protein>
    <submittedName>
        <fullName evidence="3">MCE family protein</fullName>
    </submittedName>
</protein>
<evidence type="ECO:0000259" key="1">
    <source>
        <dbReference type="Pfam" id="PF02470"/>
    </source>
</evidence>
<evidence type="ECO:0000313" key="3">
    <source>
        <dbReference type="EMBL" id="RHW22827.1"/>
    </source>
</evidence>
<dbReference type="Pfam" id="PF11887">
    <property type="entry name" value="Mce4_CUP1"/>
    <property type="match status" value="1"/>
</dbReference>
<dbReference type="RefSeq" id="WP_118929139.1">
    <property type="nucleotide sequence ID" value="NZ_QXGH01000054.1"/>
</dbReference>
<name>A0A417XSB8_9ACTN</name>
<comment type="caution">
    <text evidence="3">The sequence shown here is derived from an EMBL/GenBank/DDBJ whole genome shotgun (WGS) entry which is preliminary data.</text>
</comment>
<dbReference type="GO" id="GO:0005576">
    <property type="term" value="C:extracellular region"/>
    <property type="evidence" value="ECO:0007669"/>
    <property type="project" value="TreeGrafter"/>
</dbReference>
<dbReference type="AlphaFoldDB" id="A0A417XSB8"/>
<dbReference type="GO" id="GO:0051701">
    <property type="term" value="P:biological process involved in interaction with host"/>
    <property type="evidence" value="ECO:0007669"/>
    <property type="project" value="TreeGrafter"/>
</dbReference>
<gene>
    <name evidence="3" type="ORF">D0Z08_30975</name>
</gene>